<dbReference type="RefSeq" id="WP_378326114.1">
    <property type="nucleotide sequence ID" value="NZ_JBHTGP010000034.1"/>
</dbReference>
<keyword evidence="3" id="KW-1185">Reference proteome</keyword>
<proteinExistence type="inferred from homology"/>
<evidence type="ECO:0000313" key="2">
    <source>
        <dbReference type="EMBL" id="MFD0691925.1"/>
    </source>
</evidence>
<sequence length="301" mass="30184">MTRLAIDVGGTKVAFRLAGAGRPPRDAALRWPPAGGAPNPAADWAALAAEVARLRAGAAPIEAVGVALPAAVDAAGRVTAWPGRPGWVGLDVGARLRALFPGAAVRWADDGDLAALAEAGRLRARNAVYLGVGTGVGGGAVLDGRPVPGCEAGHLVVDRSARSQRCDCGRFGCVQAAASGPAILRRAAHLRGAAVSFADLQDGLPAGEPWAVGALEPAWDALAAAVTCLGELLHPDVAVIGGGVAAALPGFTAAIAERAAGYARPGYTPPPVRPAELGALSSLHGALLLAEQEGTNHDRTR</sequence>
<protein>
    <submittedName>
        <fullName evidence="2">ROK family protein</fullName>
    </submittedName>
</protein>
<gene>
    <name evidence="2" type="ORF">ACFQZM_46060</name>
</gene>
<dbReference type="Pfam" id="PF00480">
    <property type="entry name" value="ROK"/>
    <property type="match status" value="1"/>
</dbReference>
<organism evidence="2 3">
    <name type="scientific">Actinomadura fibrosa</name>
    <dbReference type="NCBI Taxonomy" id="111802"/>
    <lineage>
        <taxon>Bacteria</taxon>
        <taxon>Bacillati</taxon>
        <taxon>Actinomycetota</taxon>
        <taxon>Actinomycetes</taxon>
        <taxon>Streptosporangiales</taxon>
        <taxon>Thermomonosporaceae</taxon>
        <taxon>Actinomadura</taxon>
    </lineage>
</organism>
<dbReference type="InterPro" id="IPR043129">
    <property type="entry name" value="ATPase_NBD"/>
</dbReference>
<dbReference type="EMBL" id="JBHTGP010000034">
    <property type="protein sequence ID" value="MFD0691925.1"/>
    <property type="molecule type" value="Genomic_DNA"/>
</dbReference>
<comment type="similarity">
    <text evidence="1">Belongs to the ROK (NagC/XylR) family.</text>
</comment>
<reference evidence="3" key="1">
    <citation type="journal article" date="2019" name="Int. J. Syst. Evol. Microbiol.">
        <title>The Global Catalogue of Microorganisms (GCM) 10K type strain sequencing project: providing services to taxonomists for standard genome sequencing and annotation.</title>
        <authorList>
            <consortium name="The Broad Institute Genomics Platform"/>
            <consortium name="The Broad Institute Genome Sequencing Center for Infectious Disease"/>
            <person name="Wu L."/>
            <person name="Ma J."/>
        </authorList>
    </citation>
    <scope>NUCLEOTIDE SEQUENCE [LARGE SCALE GENOMIC DNA]</scope>
    <source>
        <strain evidence="3">JCM 9371</strain>
    </source>
</reference>
<dbReference type="Proteomes" id="UP001597063">
    <property type="component" value="Unassembled WGS sequence"/>
</dbReference>
<dbReference type="Gene3D" id="3.30.420.40">
    <property type="match status" value="2"/>
</dbReference>
<evidence type="ECO:0000256" key="1">
    <source>
        <dbReference type="ARBA" id="ARBA00006479"/>
    </source>
</evidence>
<name>A0ABW2Y1J5_9ACTN</name>
<comment type="caution">
    <text evidence="2">The sequence shown here is derived from an EMBL/GenBank/DDBJ whole genome shotgun (WGS) entry which is preliminary data.</text>
</comment>
<dbReference type="PANTHER" id="PTHR18964:SF169">
    <property type="entry name" value="N-ACETYLMANNOSAMINE KINASE"/>
    <property type="match status" value="1"/>
</dbReference>
<dbReference type="SUPFAM" id="SSF53067">
    <property type="entry name" value="Actin-like ATPase domain"/>
    <property type="match status" value="1"/>
</dbReference>
<dbReference type="PANTHER" id="PTHR18964">
    <property type="entry name" value="ROK (REPRESSOR, ORF, KINASE) FAMILY"/>
    <property type="match status" value="1"/>
</dbReference>
<evidence type="ECO:0000313" key="3">
    <source>
        <dbReference type="Proteomes" id="UP001597063"/>
    </source>
</evidence>
<accession>A0ABW2Y1J5</accession>
<dbReference type="InterPro" id="IPR000600">
    <property type="entry name" value="ROK"/>
</dbReference>